<name>A0A267MJB3_9FIRM</name>
<evidence type="ECO:0000313" key="1">
    <source>
        <dbReference type="EMBL" id="PAB59616.1"/>
    </source>
</evidence>
<dbReference type="Pfam" id="PF02566">
    <property type="entry name" value="OsmC"/>
    <property type="match status" value="1"/>
</dbReference>
<evidence type="ECO:0008006" key="3">
    <source>
        <dbReference type="Google" id="ProtNLM"/>
    </source>
</evidence>
<sequence>MAHKINCSWEGQMKFKAMDEFGHDVLMDVNPNVGGNNEGFLPMPMLLVGLGGCMGVDVKMILDKMRVEIESMNLEVIGEIDDGKPKTYKEIKLKFYFKGKDLNMDKLERAIKLSEEKYCNVSAILSKSAKIVHEILIL</sequence>
<organism evidence="1 2">
    <name type="scientific">Anaeromicrobium sediminis</name>
    <dbReference type="NCBI Taxonomy" id="1478221"/>
    <lineage>
        <taxon>Bacteria</taxon>
        <taxon>Bacillati</taxon>
        <taxon>Bacillota</taxon>
        <taxon>Clostridia</taxon>
        <taxon>Peptostreptococcales</taxon>
        <taxon>Thermotaleaceae</taxon>
        <taxon>Anaeromicrobium</taxon>
    </lineage>
</organism>
<accession>A0A267MJB3</accession>
<reference evidence="1 2" key="1">
    <citation type="submission" date="2017-06" db="EMBL/GenBank/DDBJ databases">
        <title>Draft genome sequence of anaerobic fermentative bacterium Anaeromicrobium sediminis DY2726D isolated from West Pacific Ocean sediments.</title>
        <authorList>
            <person name="Zeng X."/>
        </authorList>
    </citation>
    <scope>NUCLEOTIDE SEQUENCE [LARGE SCALE GENOMIC DNA]</scope>
    <source>
        <strain evidence="1 2">DY2726D</strain>
    </source>
</reference>
<dbReference type="RefSeq" id="WP_095132984.1">
    <property type="nucleotide sequence ID" value="NZ_NIBG01000006.1"/>
</dbReference>
<comment type="caution">
    <text evidence="1">The sequence shown here is derived from an EMBL/GenBank/DDBJ whole genome shotgun (WGS) entry which is preliminary data.</text>
</comment>
<dbReference type="InterPro" id="IPR015946">
    <property type="entry name" value="KH_dom-like_a/b"/>
</dbReference>
<gene>
    <name evidence="1" type="ORF">CCE28_08585</name>
</gene>
<evidence type="ECO:0000313" key="2">
    <source>
        <dbReference type="Proteomes" id="UP000216024"/>
    </source>
</evidence>
<keyword evidence="2" id="KW-1185">Reference proteome</keyword>
<dbReference type="SUPFAM" id="SSF82784">
    <property type="entry name" value="OsmC-like"/>
    <property type="match status" value="1"/>
</dbReference>
<proteinExistence type="predicted"/>
<dbReference type="PANTHER" id="PTHR34352">
    <property type="entry name" value="PROTEIN YHFA"/>
    <property type="match status" value="1"/>
</dbReference>
<dbReference type="AlphaFoldDB" id="A0A267MJB3"/>
<dbReference type="Gene3D" id="3.30.300.20">
    <property type="match status" value="1"/>
</dbReference>
<protein>
    <recommendedName>
        <fullName evidence="3">Peroxiredoxin</fullName>
    </recommendedName>
</protein>
<dbReference type="EMBL" id="NIBG01000006">
    <property type="protein sequence ID" value="PAB59616.1"/>
    <property type="molecule type" value="Genomic_DNA"/>
</dbReference>
<dbReference type="InterPro" id="IPR036102">
    <property type="entry name" value="OsmC/Ohrsf"/>
</dbReference>
<dbReference type="PANTHER" id="PTHR34352:SF1">
    <property type="entry name" value="PROTEIN YHFA"/>
    <property type="match status" value="1"/>
</dbReference>
<dbReference type="InterPro" id="IPR003718">
    <property type="entry name" value="OsmC/Ohr_fam"/>
</dbReference>
<dbReference type="OrthoDB" id="9804010at2"/>
<dbReference type="Proteomes" id="UP000216024">
    <property type="component" value="Unassembled WGS sequence"/>
</dbReference>